<protein>
    <submittedName>
        <fullName evidence="2">Uncharacterized protein</fullName>
    </submittedName>
</protein>
<sequence>MMDGNGDVRQDESCNDPAKQVEQRCMRREIEPEKQKDDHRCDRSDNATE</sequence>
<dbReference type="EMBL" id="CP001932">
    <property type="protein sequence ID" value="ADD06865.1"/>
    <property type="molecule type" value="Genomic_DNA"/>
</dbReference>
<feature type="region of interest" description="Disordered" evidence="1">
    <location>
        <begin position="1"/>
        <end position="49"/>
    </location>
</feature>
<accession>D3SSM0</accession>
<dbReference type="KEGG" id="nmg:Nmag_3315"/>
<dbReference type="HOGENOM" id="CLU_3130940_0_0_2"/>
<dbReference type="AlphaFoldDB" id="D3SSM0"/>
<dbReference type="Proteomes" id="UP000001879">
    <property type="component" value="Chromosome"/>
</dbReference>
<dbReference type="PaxDb" id="547559-Nmag_3315"/>
<reference evidence="3" key="1">
    <citation type="submission" date="2010-02" db="EMBL/GenBank/DDBJ databases">
        <title>Complete sequence of chromosome of Natrialba magadii ATCC 43099.</title>
        <authorList>
            <consortium name="US DOE Joint Genome Institute"/>
            <person name="Lucas S."/>
            <person name="Copeland A."/>
            <person name="Lapidus A."/>
            <person name="Cheng J.-F."/>
            <person name="Bruce D."/>
            <person name="Goodwin L."/>
            <person name="Pitluck S."/>
            <person name="Davenport K."/>
            <person name="Saunders E."/>
            <person name="Detter J.C."/>
            <person name="Han C."/>
            <person name="Tapia R."/>
            <person name="Land M."/>
            <person name="Hauser L."/>
            <person name="Kyrpides N."/>
            <person name="Mikhailova N."/>
            <person name="De Castro R.E."/>
            <person name="Maupin-Furlow J.A."/>
            <person name="Woyke T."/>
        </authorList>
    </citation>
    <scope>NUCLEOTIDE SEQUENCE [LARGE SCALE GENOMIC DNA]</scope>
    <source>
        <strain evidence="3">ATCC 43099 / DSM 3394 / CCM 3739 / CIP 104546 / IAM 13178 / JCM 8861 / NBRC 102185 / NCIMB 2190 / MS3</strain>
    </source>
</reference>
<keyword evidence="3" id="KW-1185">Reference proteome</keyword>
<evidence type="ECO:0000256" key="1">
    <source>
        <dbReference type="SAM" id="MobiDB-lite"/>
    </source>
</evidence>
<name>D3SSM0_NATMM</name>
<proteinExistence type="predicted"/>
<feature type="compositionally biased region" description="Basic and acidic residues" evidence="1">
    <location>
        <begin position="19"/>
        <end position="49"/>
    </location>
</feature>
<evidence type="ECO:0000313" key="2">
    <source>
        <dbReference type="EMBL" id="ADD06865.1"/>
    </source>
</evidence>
<reference evidence="2 3" key="2">
    <citation type="journal article" date="2012" name="BMC Genomics">
        <title>A comparative genomics perspective on the genetic content of the alkaliphilic haloarchaeon Natrialba magadii ATCC 43099T.</title>
        <authorList>
            <person name="Siddaramappa S."/>
            <person name="Challacombe J.F."/>
            <person name="Decastro R.E."/>
            <person name="Pfeiffer F."/>
            <person name="Sastre D.E."/>
            <person name="Gimenez M.I."/>
            <person name="Paggi R.A."/>
            <person name="Detter J.C."/>
            <person name="Davenport K.W."/>
            <person name="Goodwin L.A."/>
            <person name="Kyrpides N."/>
            <person name="Tapia R."/>
            <person name="Pitluck S."/>
            <person name="Lucas S."/>
            <person name="Woyke T."/>
            <person name="Maupin-Furlow J.A."/>
        </authorList>
    </citation>
    <scope>NUCLEOTIDE SEQUENCE [LARGE SCALE GENOMIC DNA]</scope>
    <source>
        <strain evidence="3">ATCC 43099 / DSM 3394 / CCM 3739 / CIP 104546 / IAM 13178 / JCM 8861 / NBRC 102185 / NCIMB 2190 / MS3</strain>
    </source>
</reference>
<organism evidence="2 3">
    <name type="scientific">Natrialba magadii (strain ATCC 43099 / DSM 3394 / CCM 3739 / CIP 104546 / IAM 13178 / JCM 8861 / NBRC 102185 / NCIMB 2190 / MS3)</name>
    <name type="common">Natronobacterium magadii</name>
    <dbReference type="NCBI Taxonomy" id="547559"/>
    <lineage>
        <taxon>Archaea</taxon>
        <taxon>Methanobacteriati</taxon>
        <taxon>Methanobacteriota</taxon>
        <taxon>Stenosarchaea group</taxon>
        <taxon>Halobacteria</taxon>
        <taxon>Halobacteriales</taxon>
        <taxon>Natrialbaceae</taxon>
        <taxon>Natrialba</taxon>
    </lineage>
</organism>
<feature type="compositionally biased region" description="Basic and acidic residues" evidence="1">
    <location>
        <begin position="1"/>
        <end position="12"/>
    </location>
</feature>
<evidence type="ECO:0000313" key="3">
    <source>
        <dbReference type="Proteomes" id="UP000001879"/>
    </source>
</evidence>
<gene>
    <name evidence="2" type="ordered locus">Nmag_3315</name>
</gene>